<dbReference type="EMBL" id="VTPY01000001">
    <property type="protein sequence ID" value="KAA0014475.1"/>
    <property type="molecule type" value="Genomic_DNA"/>
</dbReference>
<evidence type="ECO:0000313" key="4">
    <source>
        <dbReference type="Proteomes" id="UP000486760"/>
    </source>
</evidence>
<dbReference type="Pfam" id="PF02120">
    <property type="entry name" value="Flg_hook"/>
    <property type="match status" value="1"/>
</dbReference>
<evidence type="ECO:0000313" key="3">
    <source>
        <dbReference type="EMBL" id="KAA0014475.1"/>
    </source>
</evidence>
<dbReference type="InterPro" id="IPR052563">
    <property type="entry name" value="FliK"/>
</dbReference>
<keyword evidence="4" id="KW-1185">Reference proteome</keyword>
<dbReference type="AlphaFoldDB" id="A0A7V7G3B2"/>
<evidence type="ECO:0000259" key="2">
    <source>
        <dbReference type="Pfam" id="PF02120"/>
    </source>
</evidence>
<sequence length="426" mass="43331">MNISMILASLPSQATGNVEPGAVGQNGRFALSLANAGGAAHTAAGGPMLKALGNAAHGTAPSTMAAHQTLLQALDARLARADGETDAGDTDALLDEIMARLTLIEETQQWQTGATDAALPNPAWLPAELSQAGETPLPNTAADAVALMSAPMDAALRSQGAAERTPAPLPGVAQLAEVPANADTQRAMTRAEATNPLLAGATPPPARDGAEAATRSAEFASSRAAALPTHGVQANGADLRAASDTARGGFVPESVPLAPQAASTVSTSGAQTTVPIPAQTHLSAPLQSPAWPGQLGQQLVQFARHGGEQRIEMHLHPAELGPLSVTLKVTEQGAQAQFLSAHAQVRQAIEQAIPQLRESLAEQGISLGDTSVGEQRQHDAQAFAGNGGQQGRSAPGQGGEAMLVDGEEHDALATQVSLEGRVNLYA</sequence>
<dbReference type="RefSeq" id="WP_149326685.1">
    <property type="nucleotide sequence ID" value="NZ_VTPY01000001.1"/>
</dbReference>
<protein>
    <recommendedName>
        <fullName evidence="2">Flagellar hook-length control protein-like C-terminal domain-containing protein</fullName>
    </recommendedName>
</protein>
<evidence type="ECO:0000256" key="1">
    <source>
        <dbReference type="SAM" id="MobiDB-lite"/>
    </source>
</evidence>
<proteinExistence type="predicted"/>
<dbReference type="PANTHER" id="PTHR37533:SF2">
    <property type="entry name" value="FLAGELLAR HOOK-LENGTH CONTROL PROTEIN"/>
    <property type="match status" value="1"/>
</dbReference>
<feature type="domain" description="Flagellar hook-length control protein-like C-terminal" evidence="2">
    <location>
        <begin position="302"/>
        <end position="380"/>
    </location>
</feature>
<dbReference type="CDD" id="cd17470">
    <property type="entry name" value="T3SS_Flik_C"/>
    <property type="match status" value="1"/>
</dbReference>
<dbReference type="InterPro" id="IPR038610">
    <property type="entry name" value="FliK-like_C_sf"/>
</dbReference>
<comment type="caution">
    <text evidence="3">The sequence shown here is derived from an EMBL/GenBank/DDBJ whole genome shotgun (WGS) entry which is preliminary data.</text>
</comment>
<dbReference type="InterPro" id="IPR021136">
    <property type="entry name" value="Flagellar_hook_control-like_C"/>
</dbReference>
<feature type="compositionally biased region" description="Low complexity" evidence="1">
    <location>
        <begin position="211"/>
        <end position="226"/>
    </location>
</feature>
<dbReference type="Gene3D" id="3.30.750.140">
    <property type="match status" value="1"/>
</dbReference>
<reference evidence="3 4" key="1">
    <citation type="submission" date="2019-08" db="EMBL/GenBank/DDBJ databases">
        <title>Bioinformatics analysis of the strain L3 and L5.</title>
        <authorList>
            <person name="Li X."/>
        </authorList>
    </citation>
    <scope>NUCLEOTIDE SEQUENCE [LARGE SCALE GENOMIC DNA]</scope>
    <source>
        <strain evidence="3 4">L5</strain>
    </source>
</reference>
<dbReference type="Proteomes" id="UP000486760">
    <property type="component" value="Unassembled WGS sequence"/>
</dbReference>
<accession>A0A7V7G3B2</accession>
<gene>
    <name evidence="3" type="ORF">F0A17_02165</name>
</gene>
<organism evidence="3 4">
    <name type="scientific">Billgrantia pellis</name>
    <dbReference type="NCBI Taxonomy" id="2606936"/>
    <lineage>
        <taxon>Bacteria</taxon>
        <taxon>Pseudomonadati</taxon>
        <taxon>Pseudomonadota</taxon>
        <taxon>Gammaproteobacteria</taxon>
        <taxon>Oceanospirillales</taxon>
        <taxon>Halomonadaceae</taxon>
        <taxon>Billgrantia</taxon>
    </lineage>
</organism>
<feature type="region of interest" description="Disordered" evidence="1">
    <location>
        <begin position="194"/>
        <end position="232"/>
    </location>
</feature>
<dbReference type="PANTHER" id="PTHR37533">
    <property type="entry name" value="FLAGELLAR HOOK-LENGTH CONTROL PROTEIN"/>
    <property type="match status" value="1"/>
</dbReference>
<name>A0A7V7G3B2_9GAMM</name>